<reference evidence="5" key="1">
    <citation type="submission" date="2003-08" db="EMBL/GenBank/DDBJ databases">
        <authorList>
            <person name="Birren B."/>
            <person name="Nusbaum C."/>
            <person name="Abebe A."/>
            <person name="Abouelleil A."/>
            <person name="Adekoya E."/>
            <person name="Ait-zahra M."/>
            <person name="Allen N."/>
            <person name="Allen T."/>
            <person name="An P."/>
            <person name="Anderson M."/>
            <person name="Anderson S."/>
            <person name="Arachchi H."/>
            <person name="Armbruster J."/>
            <person name="Bachantsang P."/>
            <person name="Baldwin J."/>
            <person name="Barry A."/>
            <person name="Bayul T."/>
            <person name="Blitshsteyn B."/>
            <person name="Bloom T."/>
            <person name="Blye J."/>
            <person name="Boguslavskiy L."/>
            <person name="Borowsky M."/>
            <person name="Boukhgalter B."/>
            <person name="Brunache A."/>
            <person name="Butler J."/>
            <person name="Calixte N."/>
            <person name="Calvo S."/>
            <person name="Camarata J."/>
            <person name="Campo K."/>
            <person name="Chang J."/>
            <person name="Cheshatsang Y."/>
            <person name="Citroen M."/>
            <person name="Collymore A."/>
            <person name="Considine T."/>
            <person name="Cook A."/>
            <person name="Cooke P."/>
            <person name="Corum B."/>
            <person name="Cuomo C."/>
            <person name="David R."/>
            <person name="Dawoe T."/>
            <person name="Degray S."/>
            <person name="Dodge S."/>
            <person name="Dooley K."/>
            <person name="Dorje P."/>
            <person name="Dorjee K."/>
            <person name="Dorris L."/>
            <person name="Duffey N."/>
            <person name="Dupes A."/>
            <person name="Elkins T."/>
            <person name="Engels R."/>
            <person name="Erickson J."/>
            <person name="Farina A."/>
            <person name="Faro S."/>
            <person name="Ferreira P."/>
            <person name="Fischer H."/>
            <person name="Fitzgerald M."/>
            <person name="Foley K."/>
            <person name="Gage D."/>
            <person name="Galagan J."/>
            <person name="Gearin G."/>
            <person name="Gnerre S."/>
            <person name="Gnirke A."/>
            <person name="Goyette A."/>
            <person name="Graham J."/>
            <person name="Grandbois E."/>
            <person name="Gyaltsen K."/>
            <person name="Hafez N."/>
            <person name="Hagopian D."/>
            <person name="Hagos B."/>
            <person name="Hall J."/>
            <person name="Hatcher B."/>
            <person name="Heller A."/>
            <person name="Higgins H."/>
            <person name="Honan T."/>
            <person name="Horn A."/>
            <person name="Houde N."/>
            <person name="Hughes L."/>
            <person name="Hulme W."/>
            <person name="Husby E."/>
            <person name="Iliev I."/>
            <person name="Jaffe D."/>
            <person name="Jones C."/>
            <person name="Kamal M."/>
            <person name="Kamat A."/>
            <person name="Kamvysselis M."/>
            <person name="Karlsson E."/>
            <person name="Kells C."/>
            <person name="Kieu A."/>
            <person name="Kisner P."/>
            <person name="Kodira C."/>
            <person name="Kulbokas E."/>
            <person name="Labutti K."/>
            <person name="Lama D."/>
            <person name="Landers T."/>
            <person name="Leger J."/>
            <person name="Levine S."/>
            <person name="Lewis D."/>
            <person name="Lewis T."/>
            <person name="Lindblad-toh K."/>
            <person name="Liu X."/>
            <person name="Lokyitsang T."/>
            <person name="Lokyitsang Y."/>
            <person name="Lucien O."/>
            <person name="Lui A."/>
            <person name="Ma L.J."/>
            <person name="Mabbitt R."/>
            <person name="Macdonald J."/>
            <person name="Maclean C."/>
            <person name="Major J."/>
            <person name="Manning J."/>
            <person name="Marabella R."/>
            <person name="Maru K."/>
            <person name="Matthews C."/>
            <person name="Mauceli E."/>
            <person name="Mccarthy M."/>
            <person name="Mcdonough S."/>
            <person name="Mcghee T."/>
            <person name="Meldrim J."/>
            <person name="Meneus L."/>
            <person name="Mesirov J."/>
            <person name="Mihalev A."/>
            <person name="Mihova T."/>
            <person name="Mikkelsen T."/>
            <person name="Mlenga V."/>
            <person name="Moru K."/>
            <person name="Mozes J."/>
            <person name="Mulrain L."/>
            <person name="Munson G."/>
            <person name="Naylor J."/>
            <person name="Newes C."/>
            <person name="Nguyen C."/>
            <person name="Nguyen N."/>
            <person name="Nguyen T."/>
            <person name="Nicol R."/>
            <person name="Nielsen C."/>
            <person name="Nizzari M."/>
            <person name="Norbu C."/>
            <person name="Norbu N."/>
            <person name="O'donnell P."/>
            <person name="Okoawo O."/>
            <person name="O'leary S."/>
            <person name="Omotosho B."/>
            <person name="O'neill K."/>
            <person name="Osman S."/>
            <person name="Parker S."/>
            <person name="Perrin D."/>
            <person name="Phunkhang P."/>
            <person name="Piqani B."/>
            <person name="Purcell S."/>
            <person name="Rachupka T."/>
            <person name="Ramasamy U."/>
            <person name="Rameau R."/>
            <person name="Ray V."/>
            <person name="Raymond C."/>
            <person name="Retta R."/>
            <person name="Richardson S."/>
            <person name="Rise C."/>
            <person name="Rodriguez J."/>
            <person name="Rogers J."/>
            <person name="Rogov P."/>
            <person name="Rutman M."/>
            <person name="Schupbach R."/>
            <person name="Seaman C."/>
            <person name="Settipalli S."/>
            <person name="Sharpe T."/>
            <person name="Sheridan J."/>
            <person name="Sherpa N."/>
            <person name="Shi J."/>
            <person name="Smirnov S."/>
            <person name="Smith C."/>
            <person name="Sougnez C."/>
            <person name="Spencer B."/>
            <person name="Stalker J."/>
            <person name="Stange-thomann N."/>
            <person name="Stavropoulos S."/>
            <person name="Stetson K."/>
            <person name="Stone C."/>
            <person name="Stone S."/>
            <person name="Stubbs M."/>
            <person name="Talamas J."/>
            <person name="Tchuinga P."/>
            <person name="Tenzing P."/>
            <person name="Tesfaye S."/>
            <person name="Theodore J."/>
            <person name="Thoulutsang Y."/>
            <person name="Topham K."/>
            <person name="Towey S."/>
            <person name="Tsamla T."/>
            <person name="Tsomo N."/>
            <person name="Vallee D."/>
            <person name="Vassiliev H."/>
            <person name="Venkataraman V."/>
            <person name="Vinson J."/>
            <person name="Vo A."/>
            <person name="Wade C."/>
            <person name="Wang S."/>
            <person name="Wangchuk T."/>
            <person name="Wangdi T."/>
            <person name="Whittaker C."/>
            <person name="Wilkinson J."/>
            <person name="Wu Y."/>
            <person name="Wyman D."/>
            <person name="Yadav S."/>
            <person name="Yang S."/>
            <person name="Yang X."/>
            <person name="Yeager S."/>
            <person name="Yee E."/>
            <person name="Young G."/>
            <person name="Zainoun J."/>
            <person name="Zembeck L."/>
            <person name="Zimmer A."/>
            <person name="Zody M."/>
            <person name="Lander E."/>
        </authorList>
    </citation>
    <scope>NUCLEOTIDE SEQUENCE [LARGE SCALE GENOMIC DNA]</scope>
</reference>
<keyword evidence="2" id="KW-1133">Transmembrane helix</keyword>
<evidence type="ECO:0000256" key="1">
    <source>
        <dbReference type="SAM" id="MobiDB-lite"/>
    </source>
</evidence>
<name>H2Z281_CIOSA</name>
<feature type="signal peptide" evidence="3">
    <location>
        <begin position="1"/>
        <end position="24"/>
    </location>
</feature>
<reference evidence="4" key="3">
    <citation type="submission" date="2025-09" db="UniProtKB">
        <authorList>
            <consortium name="Ensembl"/>
        </authorList>
    </citation>
    <scope>IDENTIFICATION</scope>
</reference>
<evidence type="ECO:0000256" key="3">
    <source>
        <dbReference type="SAM" id="SignalP"/>
    </source>
</evidence>
<evidence type="ECO:0000313" key="5">
    <source>
        <dbReference type="Proteomes" id="UP000007875"/>
    </source>
</evidence>
<evidence type="ECO:0000256" key="2">
    <source>
        <dbReference type="SAM" id="Phobius"/>
    </source>
</evidence>
<keyword evidence="2" id="KW-0812">Transmembrane</keyword>
<dbReference type="InParanoid" id="H2Z281"/>
<sequence>MISIVRTLAVCLIVLGGQFTPSHSNVINFDPPSGGTNDGRQLQNAQPPPPAFLSPPVLNVVNGTISPLDQHFLVMVYNESLQANNATEAASNSTDPRLFPLSVVQPIYLQQLKDIIKNKTLLNALLPGFFPPISRDPTSSTISIRDSHETSSTTLESIINSLDPSLQRPTSAAGPATTGVDTFSTTAGLRYLDITKCGVFPACSVDPKVDEKGDTILVTCHRPVVGLLVAITIILAIVIVLSNLLIIIVTLRTRSL</sequence>
<proteinExistence type="predicted"/>
<dbReference type="Proteomes" id="UP000007875">
    <property type="component" value="Unassembled WGS sequence"/>
</dbReference>
<feature type="compositionally biased region" description="Polar residues" evidence="1">
    <location>
        <begin position="34"/>
        <end position="45"/>
    </location>
</feature>
<feature type="chain" id="PRO_5003578186" evidence="3">
    <location>
        <begin position="25"/>
        <end position="256"/>
    </location>
</feature>
<evidence type="ECO:0000313" key="4">
    <source>
        <dbReference type="Ensembl" id="ENSCSAVP00000011693.1"/>
    </source>
</evidence>
<keyword evidence="5" id="KW-1185">Reference proteome</keyword>
<protein>
    <submittedName>
        <fullName evidence="4">Uncharacterized protein</fullName>
    </submittedName>
</protein>
<organism evidence="4 5">
    <name type="scientific">Ciona savignyi</name>
    <name type="common">Pacific transparent sea squirt</name>
    <dbReference type="NCBI Taxonomy" id="51511"/>
    <lineage>
        <taxon>Eukaryota</taxon>
        <taxon>Metazoa</taxon>
        <taxon>Chordata</taxon>
        <taxon>Tunicata</taxon>
        <taxon>Ascidiacea</taxon>
        <taxon>Phlebobranchia</taxon>
        <taxon>Cionidae</taxon>
        <taxon>Ciona</taxon>
    </lineage>
</organism>
<feature type="region of interest" description="Disordered" evidence="1">
    <location>
        <begin position="26"/>
        <end position="49"/>
    </location>
</feature>
<dbReference type="AlphaFoldDB" id="H2Z281"/>
<keyword evidence="3" id="KW-0732">Signal</keyword>
<accession>H2Z281</accession>
<reference evidence="4" key="2">
    <citation type="submission" date="2025-08" db="UniProtKB">
        <authorList>
            <consortium name="Ensembl"/>
        </authorList>
    </citation>
    <scope>IDENTIFICATION</scope>
</reference>
<dbReference type="HOGENOM" id="CLU_1087902_0_0_1"/>
<keyword evidence="2" id="KW-0472">Membrane</keyword>
<feature type="transmembrane region" description="Helical" evidence="2">
    <location>
        <begin position="224"/>
        <end position="251"/>
    </location>
</feature>
<dbReference type="Ensembl" id="ENSCSAVT00000011829.1">
    <property type="protein sequence ID" value="ENSCSAVP00000011693.1"/>
    <property type="gene ID" value="ENSCSAVG00000006849.1"/>
</dbReference>